<feature type="compositionally biased region" description="Polar residues" evidence="1">
    <location>
        <begin position="100"/>
        <end position="109"/>
    </location>
</feature>
<reference evidence="2" key="1">
    <citation type="submission" date="2020-11" db="EMBL/GenBank/DDBJ databases">
        <authorList>
            <person name="Tran Van P."/>
        </authorList>
    </citation>
    <scope>NUCLEOTIDE SEQUENCE</scope>
</reference>
<protein>
    <submittedName>
        <fullName evidence="2">(California timema) hypothetical protein</fullName>
    </submittedName>
</protein>
<dbReference type="EMBL" id="OE182994">
    <property type="protein sequence ID" value="CAD7575187.1"/>
    <property type="molecule type" value="Genomic_DNA"/>
</dbReference>
<feature type="compositionally biased region" description="Polar residues" evidence="1">
    <location>
        <begin position="19"/>
        <end position="28"/>
    </location>
</feature>
<sequence length="430" mass="49528">MSPGSRHASRSPHRKRKSASPSPTPSKRVSSHHKVDQSNRRKTYSIDIARSDKQVRKVSSQSPKSKNYDHRDKHIIPDSHSNPNKEDFFRQRNNNEKNSYRNVKSPTNDRSGREFSQARSVREINIRSSLNDRPGQSFSQARSVRERNVMSAPNDHSGRAFSLARSVRETPGDRWPHDMYMENNGAHEGGQGYFRERHRRAPEDDLMDQRRQERERIGLVGVMQLWGKSPPQTEDSDEIDSTTMDLSRRRASDSDSSEPKKKKKKSSKKKTIETPVFTTGLTLCSYSEDISTTWHIDDRDTCFPDRPHTLLALSLYSGRTWRIFPQHGAGRIDDRDTCFHDRPHTLLALSLYSGRTWRIFPQHGAGRIDDRDTCFHNRPHALLASCSARTRRIFPQHGAGRIDDRDTCFHDRPHALLVLGGYFHNMALRA</sequence>
<proteinExistence type="predicted"/>
<evidence type="ECO:0000313" key="2">
    <source>
        <dbReference type="EMBL" id="CAD7575187.1"/>
    </source>
</evidence>
<organism evidence="2">
    <name type="scientific">Timema californicum</name>
    <name type="common">California timema</name>
    <name type="synonym">Walking stick</name>
    <dbReference type="NCBI Taxonomy" id="61474"/>
    <lineage>
        <taxon>Eukaryota</taxon>
        <taxon>Metazoa</taxon>
        <taxon>Ecdysozoa</taxon>
        <taxon>Arthropoda</taxon>
        <taxon>Hexapoda</taxon>
        <taxon>Insecta</taxon>
        <taxon>Pterygota</taxon>
        <taxon>Neoptera</taxon>
        <taxon>Polyneoptera</taxon>
        <taxon>Phasmatodea</taxon>
        <taxon>Timematodea</taxon>
        <taxon>Timematoidea</taxon>
        <taxon>Timematidae</taxon>
        <taxon>Timema</taxon>
    </lineage>
</organism>
<accession>A0A7R9PA15</accession>
<feature type="compositionally biased region" description="Basic and acidic residues" evidence="1">
    <location>
        <begin position="246"/>
        <end position="259"/>
    </location>
</feature>
<name>A0A7R9PA15_TIMCA</name>
<feature type="region of interest" description="Disordered" evidence="1">
    <location>
        <begin position="221"/>
        <end position="271"/>
    </location>
</feature>
<feature type="compositionally biased region" description="Basic residues" evidence="1">
    <location>
        <begin position="7"/>
        <end position="18"/>
    </location>
</feature>
<feature type="compositionally biased region" description="Basic residues" evidence="1">
    <location>
        <begin position="260"/>
        <end position="269"/>
    </location>
</feature>
<feature type="region of interest" description="Disordered" evidence="1">
    <location>
        <begin position="1"/>
        <end position="118"/>
    </location>
</feature>
<gene>
    <name evidence="2" type="ORF">TCMB3V08_LOCUS7785</name>
</gene>
<evidence type="ECO:0000256" key="1">
    <source>
        <dbReference type="SAM" id="MobiDB-lite"/>
    </source>
</evidence>
<dbReference type="AlphaFoldDB" id="A0A7R9PA15"/>
<feature type="compositionally biased region" description="Basic and acidic residues" evidence="1">
    <location>
        <begin position="66"/>
        <end position="99"/>
    </location>
</feature>